<organism evidence="3 4">
    <name type="scientific">Pontibacter ummariensis</name>
    <dbReference type="NCBI Taxonomy" id="1610492"/>
    <lineage>
        <taxon>Bacteria</taxon>
        <taxon>Pseudomonadati</taxon>
        <taxon>Bacteroidota</taxon>
        <taxon>Cytophagia</taxon>
        <taxon>Cytophagales</taxon>
        <taxon>Hymenobacteraceae</taxon>
        <taxon>Pontibacter</taxon>
    </lineage>
</organism>
<evidence type="ECO:0000313" key="3">
    <source>
        <dbReference type="EMBL" id="SNS00529.1"/>
    </source>
</evidence>
<dbReference type="PANTHER" id="PTHR43630">
    <property type="entry name" value="POLY-BETA-1,6-N-ACETYL-D-GLUCOSAMINE SYNTHASE"/>
    <property type="match status" value="1"/>
</dbReference>
<evidence type="ECO:0000313" key="4">
    <source>
        <dbReference type="Proteomes" id="UP000198432"/>
    </source>
</evidence>
<dbReference type="Pfam" id="PF00535">
    <property type="entry name" value="Glycos_transf_2"/>
    <property type="match status" value="1"/>
</dbReference>
<dbReference type="PANTHER" id="PTHR43630:SF2">
    <property type="entry name" value="GLYCOSYLTRANSFERASE"/>
    <property type="match status" value="1"/>
</dbReference>
<protein>
    <submittedName>
        <fullName evidence="3">Glycosyltransferase involved in cell wall bisynthesis</fullName>
    </submittedName>
</protein>
<evidence type="ECO:0000256" key="1">
    <source>
        <dbReference type="ARBA" id="ARBA00038494"/>
    </source>
</evidence>
<dbReference type="EMBL" id="FZOQ01000001">
    <property type="protein sequence ID" value="SNS00529.1"/>
    <property type="molecule type" value="Genomic_DNA"/>
</dbReference>
<dbReference type="Gene3D" id="3.90.550.10">
    <property type="entry name" value="Spore Coat Polysaccharide Biosynthesis Protein SpsA, Chain A"/>
    <property type="match status" value="1"/>
</dbReference>
<gene>
    <name evidence="3" type="ORF">SAMN06296052_10117</name>
</gene>
<dbReference type="CDD" id="cd02511">
    <property type="entry name" value="Beta4Glucosyltransferase"/>
    <property type="match status" value="1"/>
</dbReference>
<dbReference type="InterPro" id="IPR029044">
    <property type="entry name" value="Nucleotide-diphossugar_trans"/>
</dbReference>
<dbReference type="InterPro" id="IPR001173">
    <property type="entry name" value="Glyco_trans_2-like"/>
</dbReference>
<dbReference type="OrthoDB" id="9815923at2"/>
<dbReference type="AlphaFoldDB" id="A0A239AYF2"/>
<dbReference type="GO" id="GO:0016740">
    <property type="term" value="F:transferase activity"/>
    <property type="evidence" value="ECO:0007669"/>
    <property type="project" value="UniProtKB-KW"/>
</dbReference>
<dbReference type="SUPFAM" id="SSF53448">
    <property type="entry name" value="Nucleotide-diphospho-sugar transferases"/>
    <property type="match status" value="1"/>
</dbReference>
<keyword evidence="4" id="KW-1185">Reference proteome</keyword>
<dbReference type="Proteomes" id="UP000198432">
    <property type="component" value="Unassembled WGS sequence"/>
</dbReference>
<proteinExistence type="inferred from homology"/>
<comment type="similarity">
    <text evidence="1">Belongs to the glycosyltransferase 2 family. WaaE/KdtX subfamily.</text>
</comment>
<sequence length="281" mass="32187">MQPYNSGFPVSCYILTYNSARYLPQILQALEEAVEEVVLVDSGSTDATEAIASQYGARLVYRKFDNFIQQRNFGLEQCRHKWVLSLDSDEVPSADFVAQLQQLKKRLGNEEGPEAYRMERHWVLFGQEVRTFYPISSPDYPVRLFRKDVVTFGKGSNFVHEKPEGFTKAEVLAGAVHHYSCDSVEELYRKLNLYTSLAAKDMGRKGKKASLAKLIFSPVAAWFKWYLKKGGWRDGNVGFILGRYAYDYTYQKYLKLYLSSRAASELPKEHKQAIPGQELKA</sequence>
<keyword evidence="3" id="KW-0808">Transferase</keyword>
<reference evidence="4" key="1">
    <citation type="submission" date="2017-06" db="EMBL/GenBank/DDBJ databases">
        <authorList>
            <person name="Varghese N."/>
            <person name="Submissions S."/>
        </authorList>
    </citation>
    <scope>NUCLEOTIDE SEQUENCE [LARGE SCALE GENOMIC DNA]</scope>
    <source>
        <strain evidence="4">NKM1</strain>
    </source>
</reference>
<accession>A0A239AYF2</accession>
<dbReference type="RefSeq" id="WP_089317133.1">
    <property type="nucleotide sequence ID" value="NZ_FZOQ01000001.1"/>
</dbReference>
<feature type="domain" description="Glycosyltransferase 2-like" evidence="2">
    <location>
        <begin position="11"/>
        <end position="103"/>
    </location>
</feature>
<name>A0A239AYF2_9BACT</name>
<evidence type="ECO:0000259" key="2">
    <source>
        <dbReference type="Pfam" id="PF00535"/>
    </source>
</evidence>